<sequence>GVLTMKSNGKPVINANVVQLEAMLKNEKIKHAHWVTIDNEYLRFTPVLTPLLLTNEEKAVEKEVKEIQIVFKQMGQDAVEAALLQAELNDGSNPNETVRYIRRRKNGQKRRSILVKRRTPINKPLKNE</sequence>
<feature type="non-terminal residue" evidence="1">
    <location>
        <position position="128"/>
    </location>
</feature>
<reference evidence="1" key="1">
    <citation type="submission" date="2021-02" db="EMBL/GenBank/DDBJ databases">
        <authorList>
            <person name="Nowell W R."/>
        </authorList>
    </citation>
    <scope>NUCLEOTIDE SEQUENCE</scope>
</reference>
<dbReference type="Proteomes" id="UP000681720">
    <property type="component" value="Unassembled WGS sequence"/>
</dbReference>
<evidence type="ECO:0000313" key="1">
    <source>
        <dbReference type="EMBL" id="CAF5224790.1"/>
    </source>
</evidence>
<proteinExistence type="predicted"/>
<name>A0A8S3K4X0_9BILA</name>
<accession>A0A8S3K4X0</accession>
<evidence type="ECO:0000313" key="2">
    <source>
        <dbReference type="Proteomes" id="UP000681720"/>
    </source>
</evidence>
<feature type="non-terminal residue" evidence="1">
    <location>
        <position position="1"/>
    </location>
</feature>
<comment type="caution">
    <text evidence="1">The sequence shown here is derived from an EMBL/GenBank/DDBJ whole genome shotgun (WGS) entry which is preliminary data.</text>
</comment>
<organism evidence="1 2">
    <name type="scientific">Rotaria magnacalcarata</name>
    <dbReference type="NCBI Taxonomy" id="392030"/>
    <lineage>
        <taxon>Eukaryota</taxon>
        <taxon>Metazoa</taxon>
        <taxon>Spiralia</taxon>
        <taxon>Gnathifera</taxon>
        <taxon>Rotifera</taxon>
        <taxon>Eurotatoria</taxon>
        <taxon>Bdelloidea</taxon>
        <taxon>Philodinida</taxon>
        <taxon>Philodinidae</taxon>
        <taxon>Rotaria</taxon>
    </lineage>
</organism>
<protein>
    <submittedName>
        <fullName evidence="1">Uncharacterized protein</fullName>
    </submittedName>
</protein>
<dbReference type="EMBL" id="CAJOBJ010374122">
    <property type="protein sequence ID" value="CAF5224790.1"/>
    <property type="molecule type" value="Genomic_DNA"/>
</dbReference>
<gene>
    <name evidence="1" type="ORF">GIL414_LOCUS86282</name>
</gene>
<dbReference type="AlphaFoldDB" id="A0A8S3K4X0"/>